<evidence type="ECO:0000259" key="7">
    <source>
        <dbReference type="Pfam" id="PF02683"/>
    </source>
</evidence>
<dbReference type="InterPro" id="IPR051790">
    <property type="entry name" value="Cytochrome_c-biogenesis_DsbD"/>
</dbReference>
<reference evidence="8" key="1">
    <citation type="submission" date="2020-02" db="EMBL/GenBank/DDBJ databases">
        <authorList>
            <person name="Meier V. D."/>
        </authorList>
    </citation>
    <scope>NUCLEOTIDE SEQUENCE</scope>
    <source>
        <strain evidence="8">AVDCRST_MAG53</strain>
    </source>
</reference>
<feature type="transmembrane region" description="Helical" evidence="6">
    <location>
        <begin position="129"/>
        <end position="155"/>
    </location>
</feature>
<dbReference type="AlphaFoldDB" id="A0A6J4S2B2"/>
<comment type="subcellular location">
    <subcellularLocation>
        <location evidence="1">Membrane</location>
        <topology evidence="1">Multi-pass membrane protein</topology>
    </subcellularLocation>
</comment>
<dbReference type="InterPro" id="IPR003834">
    <property type="entry name" value="Cyt_c_assmbl_TM_dom"/>
</dbReference>
<dbReference type="Pfam" id="PF02683">
    <property type="entry name" value="DsbD_TM"/>
    <property type="match status" value="1"/>
</dbReference>
<dbReference type="PANTHER" id="PTHR31272:SF4">
    <property type="entry name" value="CYTOCHROME C-TYPE BIOGENESIS PROTEIN HI_1454-RELATED"/>
    <property type="match status" value="1"/>
</dbReference>
<keyword evidence="5 6" id="KW-0472">Membrane</keyword>
<comment type="similarity">
    <text evidence="2">Belongs to the DsbD family.</text>
</comment>
<organism evidence="8">
    <name type="scientific">uncultured Solirubrobacteraceae bacterium</name>
    <dbReference type="NCBI Taxonomy" id="1162706"/>
    <lineage>
        <taxon>Bacteria</taxon>
        <taxon>Bacillati</taxon>
        <taxon>Actinomycetota</taxon>
        <taxon>Thermoleophilia</taxon>
        <taxon>Solirubrobacterales</taxon>
        <taxon>Solirubrobacteraceae</taxon>
        <taxon>environmental samples</taxon>
    </lineage>
</organism>
<name>A0A6J4S2B2_9ACTN</name>
<dbReference type="PANTHER" id="PTHR31272">
    <property type="entry name" value="CYTOCHROME C-TYPE BIOGENESIS PROTEIN HI_1454-RELATED"/>
    <property type="match status" value="1"/>
</dbReference>
<evidence type="ECO:0000313" key="8">
    <source>
        <dbReference type="EMBL" id="CAA9483248.1"/>
    </source>
</evidence>
<evidence type="ECO:0000256" key="5">
    <source>
        <dbReference type="ARBA" id="ARBA00023136"/>
    </source>
</evidence>
<dbReference type="GO" id="GO:0017004">
    <property type="term" value="P:cytochrome complex assembly"/>
    <property type="evidence" value="ECO:0007669"/>
    <property type="project" value="InterPro"/>
</dbReference>
<keyword evidence="4 6" id="KW-1133">Transmembrane helix</keyword>
<evidence type="ECO:0000256" key="6">
    <source>
        <dbReference type="SAM" id="Phobius"/>
    </source>
</evidence>
<feature type="transmembrane region" description="Helical" evidence="6">
    <location>
        <begin position="89"/>
        <end position="108"/>
    </location>
</feature>
<feature type="domain" description="Cytochrome C biogenesis protein transmembrane" evidence="7">
    <location>
        <begin position="7"/>
        <end position="217"/>
    </location>
</feature>
<feature type="transmembrane region" description="Helical" evidence="6">
    <location>
        <begin position="167"/>
        <end position="187"/>
    </location>
</feature>
<dbReference type="EMBL" id="CADCVR010000027">
    <property type="protein sequence ID" value="CAA9483248.1"/>
    <property type="molecule type" value="Genomic_DNA"/>
</dbReference>
<evidence type="ECO:0000256" key="2">
    <source>
        <dbReference type="ARBA" id="ARBA00006143"/>
    </source>
</evidence>
<evidence type="ECO:0000256" key="3">
    <source>
        <dbReference type="ARBA" id="ARBA00022692"/>
    </source>
</evidence>
<gene>
    <name evidence="8" type="ORF">AVDCRST_MAG53-889</name>
</gene>
<keyword evidence="3 6" id="KW-0812">Transmembrane</keyword>
<evidence type="ECO:0000256" key="4">
    <source>
        <dbReference type="ARBA" id="ARBA00022989"/>
    </source>
</evidence>
<accession>A0A6J4S2B2</accession>
<proteinExistence type="inferred from homology"/>
<sequence>MIEAPSIALAFAAGLVSFLSPCCLPLVPGYLATVSGIQPSELGRRFEPRVMARSAVFVATFSIIFVLLGLSATVIGASLFANQPTLNKAAGVAMIAMGVLFLLSPFVPRLNRDWRPGTLVRRAGDGGPVLAGAAFAIAWTPCVGPTLGAILGLAATSAGTAQGGLLLAVYSAGLALPFLLTALAFDTATRAFGVFKRHYAAIQAGGGIVLVAMGVLVFTQELFRLNVEVQQLLDRYGLNFFTSV</sequence>
<evidence type="ECO:0000256" key="1">
    <source>
        <dbReference type="ARBA" id="ARBA00004141"/>
    </source>
</evidence>
<feature type="transmembrane region" description="Helical" evidence="6">
    <location>
        <begin position="199"/>
        <end position="218"/>
    </location>
</feature>
<feature type="transmembrane region" description="Helical" evidence="6">
    <location>
        <begin position="55"/>
        <end position="77"/>
    </location>
</feature>
<feature type="transmembrane region" description="Helical" evidence="6">
    <location>
        <begin position="6"/>
        <end position="34"/>
    </location>
</feature>
<protein>
    <submittedName>
        <fullName evidence="8">Cytochrome c-type biogenesis protein CcdA (DsbD analog)</fullName>
    </submittedName>
</protein>
<dbReference type="GO" id="GO:0016020">
    <property type="term" value="C:membrane"/>
    <property type="evidence" value="ECO:0007669"/>
    <property type="project" value="UniProtKB-SubCell"/>
</dbReference>